<evidence type="ECO:0008006" key="3">
    <source>
        <dbReference type="Google" id="ProtNLM"/>
    </source>
</evidence>
<name>A0A330LPQ1_9GAMM</name>
<dbReference type="Proteomes" id="UP000250163">
    <property type="component" value="Chromosome MORIYA"/>
</dbReference>
<accession>A0A330LPQ1</accession>
<evidence type="ECO:0000313" key="1">
    <source>
        <dbReference type="EMBL" id="SQD78412.1"/>
    </source>
</evidence>
<gene>
    <name evidence="1" type="ORF">MORIYA_1934</name>
</gene>
<protein>
    <recommendedName>
        <fullName evidence="3">DUF2778 domain-containing protein</fullName>
    </recommendedName>
</protein>
<dbReference type="KEGG" id="mya:MORIYA_1934"/>
<keyword evidence="2" id="KW-1185">Reference proteome</keyword>
<evidence type="ECO:0000313" key="2">
    <source>
        <dbReference type="Proteomes" id="UP000250163"/>
    </source>
</evidence>
<proteinExistence type="predicted"/>
<dbReference type="EMBL" id="LS483250">
    <property type="protein sequence ID" value="SQD78412.1"/>
    <property type="molecule type" value="Genomic_DNA"/>
</dbReference>
<dbReference type="AlphaFoldDB" id="A0A330LPQ1"/>
<organism evidence="1 2">
    <name type="scientific">Moritella yayanosii</name>
    <dbReference type="NCBI Taxonomy" id="69539"/>
    <lineage>
        <taxon>Bacteria</taxon>
        <taxon>Pseudomonadati</taxon>
        <taxon>Pseudomonadota</taxon>
        <taxon>Gammaproteobacteria</taxon>
        <taxon>Alteromonadales</taxon>
        <taxon>Moritellaceae</taxon>
        <taxon>Moritella</taxon>
    </lineage>
</organism>
<sequence>MIVWGRHISRFIHKMGCGMSVVGDIMRRTQGDWGDWRIRLYPEKNTKTFGRDGFFIHGGDINGSAGCIDIGGGRINEISKYYRFKFNILQYYG</sequence>
<reference evidence="2" key="1">
    <citation type="submission" date="2018-05" db="EMBL/GenBank/DDBJ databases">
        <authorList>
            <person name="Cea G.-C."/>
            <person name="William W."/>
        </authorList>
    </citation>
    <scope>NUCLEOTIDE SEQUENCE [LARGE SCALE GENOMIC DNA]</scope>
    <source>
        <strain evidence="2">DB21MT 5</strain>
    </source>
</reference>